<dbReference type="RefSeq" id="WP_091227937.1">
    <property type="nucleotide sequence ID" value="NZ_FNBG01000006.1"/>
</dbReference>
<evidence type="ECO:0000313" key="3">
    <source>
        <dbReference type="EMBL" id="SDF12062.1"/>
    </source>
</evidence>
<dbReference type="Gene3D" id="3.40.1550.10">
    <property type="entry name" value="CheC-like"/>
    <property type="match status" value="1"/>
</dbReference>
<organism evidence="3 4">
    <name type="scientific">Fontibacillus panacisegetis</name>
    <dbReference type="NCBI Taxonomy" id="670482"/>
    <lineage>
        <taxon>Bacteria</taxon>
        <taxon>Bacillati</taxon>
        <taxon>Bacillota</taxon>
        <taxon>Bacilli</taxon>
        <taxon>Bacillales</taxon>
        <taxon>Paenibacillaceae</taxon>
        <taxon>Fontibacillus</taxon>
    </lineage>
</organism>
<dbReference type="PANTHER" id="PTHR39452">
    <property type="entry name" value="CHEY-P PHOSPHATASE CHEX"/>
    <property type="match status" value="1"/>
</dbReference>
<name>A0A1G7IH98_9BACL</name>
<feature type="domain" description="Chemotaxis phosphatase CheX-like" evidence="2">
    <location>
        <begin position="45"/>
        <end position="137"/>
    </location>
</feature>
<dbReference type="AlphaFoldDB" id="A0A1G7IH98"/>
<protein>
    <submittedName>
        <fullName evidence="3">Chemotaxis protein CheX</fullName>
    </submittedName>
</protein>
<dbReference type="STRING" id="670482.SAMN04488542_1065"/>
<dbReference type="CDD" id="cd17906">
    <property type="entry name" value="CheX"/>
    <property type="match status" value="1"/>
</dbReference>
<dbReference type="Pfam" id="PF13690">
    <property type="entry name" value="CheX"/>
    <property type="match status" value="1"/>
</dbReference>
<accession>A0A1G7IH98</accession>
<dbReference type="PANTHER" id="PTHR39452:SF1">
    <property type="entry name" value="CHEY-P PHOSPHATASE CHEX"/>
    <property type="match status" value="1"/>
</dbReference>
<gene>
    <name evidence="3" type="ORF">SAMN04488542_1065</name>
</gene>
<evidence type="ECO:0000256" key="1">
    <source>
        <dbReference type="ARBA" id="ARBA00022500"/>
    </source>
</evidence>
<evidence type="ECO:0000313" key="4">
    <source>
        <dbReference type="Proteomes" id="UP000198972"/>
    </source>
</evidence>
<reference evidence="3 4" key="1">
    <citation type="submission" date="2016-10" db="EMBL/GenBank/DDBJ databases">
        <authorList>
            <person name="de Groot N.N."/>
        </authorList>
    </citation>
    <scope>NUCLEOTIDE SEQUENCE [LARGE SCALE GENOMIC DNA]</scope>
    <source>
        <strain evidence="3 4">DSM 28129</strain>
    </source>
</reference>
<dbReference type="Proteomes" id="UP000198972">
    <property type="component" value="Unassembled WGS sequence"/>
</dbReference>
<evidence type="ECO:0000259" key="2">
    <source>
        <dbReference type="Pfam" id="PF13690"/>
    </source>
</evidence>
<dbReference type="InterPro" id="IPR038756">
    <property type="entry name" value="CheX-like"/>
</dbReference>
<dbReference type="InterPro" id="IPR028976">
    <property type="entry name" value="CheC-like_sf"/>
</dbReference>
<dbReference type="OrthoDB" id="9788100at2"/>
<dbReference type="EMBL" id="FNBG01000006">
    <property type="protein sequence ID" value="SDF12062.1"/>
    <property type="molecule type" value="Genomic_DNA"/>
</dbReference>
<keyword evidence="1" id="KW-0145">Chemotaxis</keyword>
<dbReference type="SUPFAM" id="SSF103039">
    <property type="entry name" value="CheC-like"/>
    <property type="match status" value="1"/>
</dbReference>
<sequence length="153" mass="16412">MKAEVINPFLESARSVIEQVIQISPSTGSMGVKEVVPLRDHIWIQVGMTGHFSGMVVFGLQENVALRIVSAMMGGFVLTEMNEMGQSAISELGNMISGNASTILSNQGFAVDITPPRVITMDVIHAETGPRKALCIPLLMDGIGELDIQVMIS</sequence>
<dbReference type="GO" id="GO:0006935">
    <property type="term" value="P:chemotaxis"/>
    <property type="evidence" value="ECO:0007669"/>
    <property type="project" value="UniProtKB-KW"/>
</dbReference>
<proteinExistence type="predicted"/>
<keyword evidence="4" id="KW-1185">Reference proteome</keyword>
<dbReference type="InterPro" id="IPR028051">
    <property type="entry name" value="CheX-like_dom"/>
</dbReference>